<keyword evidence="3" id="KW-1185">Reference proteome</keyword>
<accession>T2GE97</accession>
<sequence length="168" mass="18820">MTAWCRLLEHAEAPLRLQEAWAVGGPERTALEVLEKVRLPEGMAAFLLHLDAKLDAMLGFLLAEKLAKEFPYTMRVVELSGNGIRTQTMAPLQPGALLEVALLLHHAPVRVAGAVARVLRADTEPPPSGEAPAFALEFAHIREPDFEAIMQFVFHEERKRLRERLRSR</sequence>
<dbReference type="STRING" id="1121448.DGI_2779"/>
<dbReference type="GO" id="GO:0035438">
    <property type="term" value="F:cyclic-di-GMP binding"/>
    <property type="evidence" value="ECO:0007669"/>
    <property type="project" value="InterPro"/>
</dbReference>
<dbReference type="eggNOG" id="COG5581">
    <property type="taxonomic scope" value="Bacteria"/>
</dbReference>
<evidence type="ECO:0000313" key="2">
    <source>
        <dbReference type="EMBL" id="AGW14509.1"/>
    </source>
</evidence>
<organism evidence="2 3">
    <name type="scientific">Megalodesulfovibrio gigas (strain ATCC 19364 / DSM 1382 / NCIMB 9332 / VKM B-1759)</name>
    <name type="common">Desulfovibrio gigas</name>
    <dbReference type="NCBI Taxonomy" id="1121448"/>
    <lineage>
        <taxon>Bacteria</taxon>
        <taxon>Pseudomonadati</taxon>
        <taxon>Thermodesulfobacteriota</taxon>
        <taxon>Desulfovibrionia</taxon>
        <taxon>Desulfovibrionales</taxon>
        <taxon>Desulfovibrionaceae</taxon>
        <taxon>Megalodesulfovibrio</taxon>
    </lineage>
</organism>
<evidence type="ECO:0000259" key="1">
    <source>
        <dbReference type="Pfam" id="PF07238"/>
    </source>
</evidence>
<dbReference type="InterPro" id="IPR009875">
    <property type="entry name" value="PilZ_domain"/>
</dbReference>
<proteinExistence type="predicted"/>
<dbReference type="Proteomes" id="UP000016587">
    <property type="component" value="Chromosome"/>
</dbReference>
<reference evidence="2 3" key="1">
    <citation type="journal article" date="2013" name="J. Bacteriol.">
        <title>Roles of HynAB and Ech, the only two hydrogenases found in the model sulfate reducer Desulfovibrio gigas.</title>
        <authorList>
            <person name="Morais-Silva F.O."/>
            <person name="Santos C.I."/>
            <person name="Rodrigues R."/>
            <person name="Pereira I.A."/>
            <person name="Rodrigues-Pousada C."/>
        </authorList>
    </citation>
    <scope>NUCLEOTIDE SEQUENCE [LARGE SCALE GENOMIC DNA]</scope>
    <source>
        <strain evidence="3">ATCC 19364 / DSM 1382 / NCIMB 9332 / VKM B-1759</strain>
    </source>
</reference>
<gene>
    <name evidence="2" type="ORF">DGI_2779</name>
</gene>
<dbReference type="EMBL" id="CP006585">
    <property type="protein sequence ID" value="AGW14509.1"/>
    <property type="molecule type" value="Genomic_DNA"/>
</dbReference>
<dbReference type="HOGENOM" id="CLU_127553_0_0_7"/>
<protein>
    <submittedName>
        <fullName evidence="2">Putative type IV pilus assembly PilZ</fullName>
    </submittedName>
</protein>
<dbReference type="KEGG" id="dgg:DGI_2779"/>
<dbReference type="PATRIC" id="fig|1121448.10.peg.2743"/>
<feature type="domain" description="PilZ" evidence="1">
    <location>
        <begin position="71"/>
        <end position="154"/>
    </location>
</feature>
<dbReference type="Pfam" id="PF07238">
    <property type="entry name" value="PilZ"/>
    <property type="match status" value="1"/>
</dbReference>
<dbReference type="AlphaFoldDB" id="T2GE97"/>
<reference evidence="3" key="2">
    <citation type="submission" date="2013-07" db="EMBL/GenBank/DDBJ databases">
        <authorList>
            <person name="Morais-Silva F.O."/>
            <person name="Rezende A.M."/>
            <person name="Pimentel C."/>
            <person name="Resende D.M."/>
            <person name="Santos C.I."/>
            <person name="Clemente C."/>
            <person name="de Oliveira L.M."/>
            <person name="da Silva S.M."/>
            <person name="Costa D.A."/>
            <person name="Varela-Raposo A."/>
            <person name="Horacio E.C.A."/>
            <person name="Matos M."/>
            <person name="Flores O."/>
            <person name="Ruiz J.C."/>
            <person name="Rodrigues-Pousada C."/>
        </authorList>
    </citation>
    <scope>NUCLEOTIDE SEQUENCE [LARGE SCALE GENOMIC DNA]</scope>
    <source>
        <strain evidence="3">ATCC 19364 / DSM 1382 / NCIMB 9332 / VKM B-1759</strain>
    </source>
</reference>
<evidence type="ECO:0000313" key="3">
    <source>
        <dbReference type="Proteomes" id="UP000016587"/>
    </source>
</evidence>
<name>T2GE97_MEGG1</name>